<evidence type="ECO:0000313" key="3">
    <source>
        <dbReference type="EMBL" id="KIY73460.1"/>
    </source>
</evidence>
<gene>
    <name evidence="3" type="ORF">CYLTODRAFT_416838</name>
</gene>
<dbReference type="Pfam" id="PF20149">
    <property type="entry name" value="DUF6532"/>
    <property type="match status" value="1"/>
</dbReference>
<feature type="compositionally biased region" description="Low complexity" evidence="1">
    <location>
        <begin position="95"/>
        <end position="109"/>
    </location>
</feature>
<reference evidence="3 4" key="1">
    <citation type="journal article" date="2015" name="Fungal Genet. Biol.">
        <title>Evolution of novel wood decay mechanisms in Agaricales revealed by the genome sequences of Fistulina hepatica and Cylindrobasidium torrendii.</title>
        <authorList>
            <person name="Floudas D."/>
            <person name="Held B.W."/>
            <person name="Riley R."/>
            <person name="Nagy L.G."/>
            <person name="Koehler G."/>
            <person name="Ransdell A.S."/>
            <person name="Younus H."/>
            <person name="Chow J."/>
            <person name="Chiniquy J."/>
            <person name="Lipzen A."/>
            <person name="Tritt A."/>
            <person name="Sun H."/>
            <person name="Haridas S."/>
            <person name="LaButti K."/>
            <person name="Ohm R.A."/>
            <person name="Kues U."/>
            <person name="Blanchette R.A."/>
            <person name="Grigoriev I.V."/>
            <person name="Minto R.E."/>
            <person name="Hibbett D.S."/>
        </authorList>
    </citation>
    <scope>NUCLEOTIDE SEQUENCE [LARGE SCALE GENOMIC DNA]</scope>
    <source>
        <strain evidence="3 4">FP15055 ss-10</strain>
    </source>
</reference>
<name>A0A0D7BT77_9AGAR</name>
<feature type="compositionally biased region" description="Low complexity" evidence="1">
    <location>
        <begin position="1"/>
        <end position="24"/>
    </location>
</feature>
<accession>A0A0D7BT77</accession>
<protein>
    <recommendedName>
        <fullName evidence="2">DUF6532 domain-containing protein</fullName>
    </recommendedName>
</protein>
<keyword evidence="4" id="KW-1185">Reference proteome</keyword>
<evidence type="ECO:0000256" key="1">
    <source>
        <dbReference type="SAM" id="MobiDB-lite"/>
    </source>
</evidence>
<feature type="compositionally biased region" description="Acidic residues" evidence="1">
    <location>
        <begin position="110"/>
        <end position="122"/>
    </location>
</feature>
<feature type="region of interest" description="Disordered" evidence="1">
    <location>
        <begin position="1"/>
        <end position="155"/>
    </location>
</feature>
<sequence length="506" mass="56049">MSQPTSSITTRAAAAARTSTVTRAQLIARRPGAVTRGSVKVAPATAPATPAPTPAKLAAQRRKEAEIKAAKVEASRKKARAMMADEPNEDEEAEPTSTTQTNTAVATASNDDDPAPPVDVDETLAALHSTFNQQRREVLDEPADDDDDEADVVSSIDGDDDQFAAFEEEDDHHMDADNGPDVFDVTPVAPATRKRRADRNDDVADLDDGDRPPRRKSAKVVSAEFSIQERQFLKHVKNISRAELITENAYHSPYDLPQRIMATMRRTAFDSRYACPEYVKTYNSFKRSSLLSRGITYVDYTNQACRATTVCFVRGAIHTMGIPRTGANAREAERTTVEDVHWVKANKVWQYGGVDIPNRTYDVLLYGQADWVADVASSLLISQRSRLDVDAFAWVMDAQEIPLSLIALILTCGNHVVDEYAGGRWERKPFTVASATTYNEVQFKLRGYELDFPDLVKEWKVKIFEQACEKARKGWLVRTEVAEDGEAVKMMMQEAQAAAARRAGKA</sequence>
<dbReference type="EMBL" id="KN880435">
    <property type="protein sequence ID" value="KIY73460.1"/>
    <property type="molecule type" value="Genomic_DNA"/>
</dbReference>
<feature type="compositionally biased region" description="Acidic residues" evidence="1">
    <location>
        <begin position="140"/>
        <end position="155"/>
    </location>
</feature>
<feature type="compositionally biased region" description="Basic and acidic residues" evidence="1">
    <location>
        <begin position="61"/>
        <end position="76"/>
    </location>
</feature>
<dbReference type="Proteomes" id="UP000054007">
    <property type="component" value="Unassembled WGS sequence"/>
</dbReference>
<dbReference type="InterPro" id="IPR045341">
    <property type="entry name" value="DUF6532"/>
</dbReference>
<feature type="domain" description="DUF6532" evidence="2">
    <location>
        <begin position="237"/>
        <end position="440"/>
    </location>
</feature>
<evidence type="ECO:0000313" key="4">
    <source>
        <dbReference type="Proteomes" id="UP000054007"/>
    </source>
</evidence>
<dbReference type="STRING" id="1314674.A0A0D7BT77"/>
<proteinExistence type="predicted"/>
<feature type="region of interest" description="Disordered" evidence="1">
    <location>
        <begin position="172"/>
        <end position="217"/>
    </location>
</feature>
<evidence type="ECO:0000259" key="2">
    <source>
        <dbReference type="Pfam" id="PF20149"/>
    </source>
</evidence>
<dbReference type="AlphaFoldDB" id="A0A0D7BT77"/>
<organism evidence="3 4">
    <name type="scientific">Cylindrobasidium torrendii FP15055 ss-10</name>
    <dbReference type="NCBI Taxonomy" id="1314674"/>
    <lineage>
        <taxon>Eukaryota</taxon>
        <taxon>Fungi</taxon>
        <taxon>Dikarya</taxon>
        <taxon>Basidiomycota</taxon>
        <taxon>Agaricomycotina</taxon>
        <taxon>Agaricomycetes</taxon>
        <taxon>Agaricomycetidae</taxon>
        <taxon>Agaricales</taxon>
        <taxon>Marasmiineae</taxon>
        <taxon>Physalacriaceae</taxon>
        <taxon>Cylindrobasidium</taxon>
    </lineage>
</organism>
<dbReference type="OrthoDB" id="3069387at2759"/>